<sequence>MDALSSSSLVVAALPKIILKKSLKVQTAKKCAVLDGVARDIVTGEEVPQSAVDGTSSRAFEKRQRHDEGQALLRAQAERNSQ</sequence>
<organism evidence="2 3">
    <name type="scientific">Monosporascus ibericus</name>
    <dbReference type="NCBI Taxonomy" id="155417"/>
    <lineage>
        <taxon>Eukaryota</taxon>
        <taxon>Fungi</taxon>
        <taxon>Dikarya</taxon>
        <taxon>Ascomycota</taxon>
        <taxon>Pezizomycotina</taxon>
        <taxon>Sordariomycetes</taxon>
        <taxon>Xylariomycetidae</taxon>
        <taxon>Xylariales</taxon>
        <taxon>Xylariales incertae sedis</taxon>
        <taxon>Monosporascus</taxon>
    </lineage>
</organism>
<evidence type="ECO:0000313" key="2">
    <source>
        <dbReference type="EMBL" id="RYO75027.1"/>
    </source>
</evidence>
<accession>A0A4Q4SSI9</accession>
<dbReference type="OrthoDB" id="4667618at2759"/>
<reference evidence="2 3" key="1">
    <citation type="submission" date="2018-06" db="EMBL/GenBank/DDBJ databases">
        <title>Complete Genomes of Monosporascus.</title>
        <authorList>
            <person name="Robinson A.J."/>
            <person name="Natvig D.O."/>
        </authorList>
    </citation>
    <scope>NUCLEOTIDE SEQUENCE [LARGE SCALE GENOMIC DNA]</scope>
    <source>
        <strain evidence="2 3">CBS 110550</strain>
    </source>
</reference>
<dbReference type="AlphaFoldDB" id="A0A4Q4SSI9"/>
<dbReference type="Proteomes" id="UP000293360">
    <property type="component" value="Unassembled WGS sequence"/>
</dbReference>
<evidence type="ECO:0000256" key="1">
    <source>
        <dbReference type="SAM" id="MobiDB-lite"/>
    </source>
</evidence>
<feature type="region of interest" description="Disordered" evidence="1">
    <location>
        <begin position="47"/>
        <end position="66"/>
    </location>
</feature>
<keyword evidence="3" id="KW-1185">Reference proteome</keyword>
<dbReference type="EMBL" id="QJNU01001572">
    <property type="protein sequence ID" value="RYO75027.1"/>
    <property type="molecule type" value="Genomic_DNA"/>
</dbReference>
<protein>
    <submittedName>
        <fullName evidence="2">Uncharacterized protein</fullName>
    </submittedName>
</protein>
<name>A0A4Q4SSI9_9PEZI</name>
<gene>
    <name evidence="2" type="ORF">DL764_010599</name>
</gene>
<proteinExistence type="predicted"/>
<evidence type="ECO:0000313" key="3">
    <source>
        <dbReference type="Proteomes" id="UP000293360"/>
    </source>
</evidence>
<comment type="caution">
    <text evidence="2">The sequence shown here is derived from an EMBL/GenBank/DDBJ whole genome shotgun (WGS) entry which is preliminary data.</text>
</comment>